<keyword evidence="6" id="KW-1185">Reference proteome</keyword>
<feature type="signal peptide" evidence="1">
    <location>
        <begin position="1"/>
        <end position="22"/>
    </location>
</feature>
<protein>
    <recommendedName>
        <fullName evidence="2">Rap1a immunity protein domain-containing protein</fullName>
    </recommendedName>
</protein>
<feature type="chain" id="PRO_5042813691" description="Rap1a immunity protein domain-containing protein" evidence="1">
    <location>
        <begin position="23"/>
        <end position="124"/>
    </location>
</feature>
<organism evidence="4 5">
    <name type="scientific">Paraburkholderia tropica</name>
    <dbReference type="NCBI Taxonomy" id="92647"/>
    <lineage>
        <taxon>Bacteria</taxon>
        <taxon>Pseudomonadati</taxon>
        <taxon>Pseudomonadota</taxon>
        <taxon>Betaproteobacteria</taxon>
        <taxon>Burkholderiales</taxon>
        <taxon>Burkholderiaceae</taxon>
        <taxon>Paraburkholderia</taxon>
    </lineage>
</organism>
<evidence type="ECO:0000256" key="1">
    <source>
        <dbReference type="SAM" id="SignalP"/>
    </source>
</evidence>
<evidence type="ECO:0000313" key="5">
    <source>
        <dbReference type="Proteomes" id="UP000183529"/>
    </source>
</evidence>
<accession>A0AAQ1JT78</accession>
<dbReference type="AlphaFoldDB" id="A0AAQ1JT78"/>
<reference evidence="4 5" key="1">
    <citation type="submission" date="2016-10" db="EMBL/GenBank/DDBJ databases">
        <authorList>
            <person name="Varghese N."/>
            <person name="Submissions S."/>
        </authorList>
    </citation>
    <scope>NUCLEOTIDE SEQUENCE [LARGE SCALE GENOMIC DNA]</scope>
    <source>
        <strain evidence="4 5">LMG 22274</strain>
    </source>
</reference>
<proteinExistence type="predicted"/>
<sequence>MIKATLTALALAAAFTAGSASAQPAPAQAAPSIDQSDVFYAACQKPENRDACLLYMAGYANGALVQALLDRQQPRYCLPPTATRPQQLGAVLAYMKGHLENMLEPTGAVVYKALIAAYPCQAKR</sequence>
<keyword evidence="1" id="KW-0732">Signal</keyword>
<dbReference type="EMBL" id="FNZM01000004">
    <property type="protein sequence ID" value="SEJ36273.1"/>
    <property type="molecule type" value="Genomic_DNA"/>
</dbReference>
<dbReference type="EMBL" id="QJJV01000004">
    <property type="protein sequence ID" value="PXX18758.1"/>
    <property type="molecule type" value="Genomic_DNA"/>
</dbReference>
<dbReference type="GeneID" id="61303802"/>
<dbReference type="Proteomes" id="UP000183529">
    <property type="component" value="Unassembled WGS sequence"/>
</dbReference>
<evidence type="ECO:0000313" key="4">
    <source>
        <dbReference type="EMBL" id="SEJ36273.1"/>
    </source>
</evidence>
<dbReference type="RefSeq" id="WP_074982405.1">
    <property type="nucleotide sequence ID" value="NZ_CADFGN010000007.1"/>
</dbReference>
<dbReference type="InterPro" id="IPR041238">
    <property type="entry name" value="Rap1a"/>
</dbReference>
<feature type="domain" description="Rap1a immunity protein" evidence="2">
    <location>
        <begin position="39"/>
        <end position="120"/>
    </location>
</feature>
<evidence type="ECO:0000313" key="3">
    <source>
        <dbReference type="EMBL" id="PXX18758.1"/>
    </source>
</evidence>
<dbReference type="Pfam" id="PF18602">
    <property type="entry name" value="Rap1a"/>
    <property type="match status" value="1"/>
</dbReference>
<evidence type="ECO:0000259" key="2">
    <source>
        <dbReference type="Pfam" id="PF18602"/>
    </source>
</evidence>
<reference evidence="3 6" key="2">
    <citation type="submission" date="2018-05" db="EMBL/GenBank/DDBJ databases">
        <title>Genomic Encyclopedia of Type Strains, Phase IV (KMG-V): Genome sequencing to study the core and pangenomes of soil and plant-associated prokaryotes.</title>
        <authorList>
            <person name="Whitman W."/>
        </authorList>
    </citation>
    <scope>NUCLEOTIDE SEQUENCE [LARGE SCALE GENOMIC DNA]</scope>
    <source>
        <strain evidence="3 6">SIr-6563</strain>
    </source>
</reference>
<comment type="caution">
    <text evidence="4">The sequence shown here is derived from an EMBL/GenBank/DDBJ whole genome shotgun (WGS) entry which is preliminary data.</text>
</comment>
<gene>
    <name evidence="3" type="ORF">C7400_104268</name>
    <name evidence="4" type="ORF">SAMN05216550_104161</name>
</gene>
<name>A0AAQ1JT78_9BURK</name>
<dbReference type="Proteomes" id="UP000247515">
    <property type="component" value="Unassembled WGS sequence"/>
</dbReference>
<evidence type="ECO:0000313" key="6">
    <source>
        <dbReference type="Proteomes" id="UP000247515"/>
    </source>
</evidence>